<evidence type="ECO:0000256" key="1">
    <source>
        <dbReference type="SAM" id="MobiDB-lite"/>
    </source>
</evidence>
<dbReference type="AlphaFoldDB" id="A0A6A5UYB7"/>
<evidence type="ECO:0000313" key="2">
    <source>
        <dbReference type="EMBL" id="KAF1966067.1"/>
    </source>
</evidence>
<feature type="compositionally biased region" description="Polar residues" evidence="1">
    <location>
        <begin position="80"/>
        <end position="90"/>
    </location>
</feature>
<protein>
    <submittedName>
        <fullName evidence="2">Uncharacterized protein</fullName>
    </submittedName>
</protein>
<sequence>MNALCSVCTLPGSMCLNARATEVHFRCDIPTPVFRSHDPPPTDLPRRSHTHNLIPSPYPLDSSTAPNYEDPTKPYLLTPSVLNPLSSRCRSANKTASSASNSRNLRRNSTSSSLRR</sequence>
<dbReference type="Proteomes" id="UP000800036">
    <property type="component" value="Unassembled WGS sequence"/>
</dbReference>
<name>A0A6A5UYB7_9PLEO</name>
<organism evidence="2 3">
    <name type="scientific">Bimuria novae-zelandiae CBS 107.79</name>
    <dbReference type="NCBI Taxonomy" id="1447943"/>
    <lineage>
        <taxon>Eukaryota</taxon>
        <taxon>Fungi</taxon>
        <taxon>Dikarya</taxon>
        <taxon>Ascomycota</taxon>
        <taxon>Pezizomycotina</taxon>
        <taxon>Dothideomycetes</taxon>
        <taxon>Pleosporomycetidae</taxon>
        <taxon>Pleosporales</taxon>
        <taxon>Massarineae</taxon>
        <taxon>Didymosphaeriaceae</taxon>
        <taxon>Bimuria</taxon>
    </lineage>
</organism>
<proteinExistence type="predicted"/>
<gene>
    <name evidence="2" type="ORF">BU23DRAFT_332751</name>
</gene>
<evidence type="ECO:0000313" key="3">
    <source>
        <dbReference type="Proteomes" id="UP000800036"/>
    </source>
</evidence>
<feature type="compositionally biased region" description="Basic and acidic residues" evidence="1">
    <location>
        <begin position="35"/>
        <end position="46"/>
    </location>
</feature>
<reference evidence="2" key="1">
    <citation type="journal article" date="2020" name="Stud. Mycol.">
        <title>101 Dothideomycetes genomes: a test case for predicting lifestyles and emergence of pathogens.</title>
        <authorList>
            <person name="Haridas S."/>
            <person name="Albert R."/>
            <person name="Binder M."/>
            <person name="Bloem J."/>
            <person name="Labutti K."/>
            <person name="Salamov A."/>
            <person name="Andreopoulos B."/>
            <person name="Baker S."/>
            <person name="Barry K."/>
            <person name="Bills G."/>
            <person name="Bluhm B."/>
            <person name="Cannon C."/>
            <person name="Castanera R."/>
            <person name="Culley D."/>
            <person name="Daum C."/>
            <person name="Ezra D."/>
            <person name="Gonzalez J."/>
            <person name="Henrissat B."/>
            <person name="Kuo A."/>
            <person name="Liang C."/>
            <person name="Lipzen A."/>
            <person name="Lutzoni F."/>
            <person name="Magnuson J."/>
            <person name="Mondo S."/>
            <person name="Nolan M."/>
            <person name="Ohm R."/>
            <person name="Pangilinan J."/>
            <person name="Park H.-J."/>
            <person name="Ramirez L."/>
            <person name="Alfaro M."/>
            <person name="Sun H."/>
            <person name="Tritt A."/>
            <person name="Yoshinaga Y."/>
            <person name="Zwiers L.-H."/>
            <person name="Turgeon B."/>
            <person name="Goodwin S."/>
            <person name="Spatafora J."/>
            <person name="Crous P."/>
            <person name="Grigoriev I."/>
        </authorList>
    </citation>
    <scope>NUCLEOTIDE SEQUENCE</scope>
    <source>
        <strain evidence="2">CBS 107.79</strain>
    </source>
</reference>
<accession>A0A6A5UYB7</accession>
<dbReference type="EMBL" id="ML976751">
    <property type="protein sequence ID" value="KAF1966067.1"/>
    <property type="molecule type" value="Genomic_DNA"/>
</dbReference>
<keyword evidence="3" id="KW-1185">Reference proteome</keyword>
<feature type="compositionally biased region" description="Low complexity" evidence="1">
    <location>
        <begin position="92"/>
        <end position="116"/>
    </location>
</feature>
<feature type="region of interest" description="Disordered" evidence="1">
    <location>
        <begin position="31"/>
        <end position="116"/>
    </location>
</feature>